<accession>D7LKF5</accession>
<keyword evidence="2" id="KW-1185">Reference proteome</keyword>
<evidence type="ECO:0000313" key="1">
    <source>
        <dbReference type="EMBL" id="EFH57805.1"/>
    </source>
</evidence>
<sequence length="70" mass="7902">MAGEGTLFALIHNSAQYVDNSVCFAFGCRFPGFSCRRPCERVSICISNVLEKAYFYIFSPLIMVLSIRIK</sequence>
<dbReference type="AlphaFoldDB" id="D7LKF5"/>
<dbReference type="HOGENOM" id="CLU_2761230_0_0_1"/>
<dbReference type="EMBL" id="GL348716">
    <property type="protein sequence ID" value="EFH57805.1"/>
    <property type="molecule type" value="Genomic_DNA"/>
</dbReference>
<dbReference type="Proteomes" id="UP000008694">
    <property type="component" value="Unassembled WGS sequence"/>
</dbReference>
<organism evidence="2">
    <name type="scientific">Arabidopsis lyrata subsp. lyrata</name>
    <name type="common">Lyre-leaved rock-cress</name>
    <dbReference type="NCBI Taxonomy" id="81972"/>
    <lineage>
        <taxon>Eukaryota</taxon>
        <taxon>Viridiplantae</taxon>
        <taxon>Streptophyta</taxon>
        <taxon>Embryophyta</taxon>
        <taxon>Tracheophyta</taxon>
        <taxon>Spermatophyta</taxon>
        <taxon>Magnoliopsida</taxon>
        <taxon>eudicotyledons</taxon>
        <taxon>Gunneridae</taxon>
        <taxon>Pentapetalae</taxon>
        <taxon>rosids</taxon>
        <taxon>malvids</taxon>
        <taxon>Brassicales</taxon>
        <taxon>Brassicaceae</taxon>
        <taxon>Camelineae</taxon>
        <taxon>Arabidopsis</taxon>
    </lineage>
</organism>
<dbReference type="Gramene" id="scaffold_402451.1">
    <property type="protein sequence ID" value="scaffold_402451.1"/>
    <property type="gene ID" value="scaffold_402451.1"/>
</dbReference>
<name>D7LKF5_ARALL</name>
<evidence type="ECO:0000313" key="2">
    <source>
        <dbReference type="Proteomes" id="UP000008694"/>
    </source>
</evidence>
<proteinExistence type="predicted"/>
<protein>
    <submittedName>
        <fullName evidence="1">Predicted protein</fullName>
    </submittedName>
</protein>
<gene>
    <name evidence="1" type="ORF">ARALYDRAFT_902950</name>
</gene>
<reference evidence="2" key="1">
    <citation type="journal article" date="2011" name="Nat. Genet.">
        <title>The Arabidopsis lyrata genome sequence and the basis of rapid genome size change.</title>
        <authorList>
            <person name="Hu T.T."/>
            <person name="Pattyn P."/>
            <person name="Bakker E.G."/>
            <person name="Cao J."/>
            <person name="Cheng J.-F."/>
            <person name="Clark R.M."/>
            <person name="Fahlgren N."/>
            <person name="Fawcett J.A."/>
            <person name="Grimwood J."/>
            <person name="Gundlach H."/>
            <person name="Haberer G."/>
            <person name="Hollister J.D."/>
            <person name="Ossowski S."/>
            <person name="Ottilar R.P."/>
            <person name="Salamov A.A."/>
            <person name="Schneeberger K."/>
            <person name="Spannagl M."/>
            <person name="Wang X."/>
            <person name="Yang L."/>
            <person name="Nasrallah M.E."/>
            <person name="Bergelson J."/>
            <person name="Carrington J.C."/>
            <person name="Gaut B.S."/>
            <person name="Schmutz J."/>
            <person name="Mayer K.F.X."/>
            <person name="Van de Peer Y."/>
            <person name="Grigoriev I.V."/>
            <person name="Nordborg M."/>
            <person name="Weigel D."/>
            <person name="Guo Y.-L."/>
        </authorList>
    </citation>
    <scope>NUCLEOTIDE SEQUENCE [LARGE SCALE GENOMIC DNA]</scope>
    <source>
        <strain evidence="2">cv. MN47</strain>
    </source>
</reference>